<dbReference type="EMBL" id="CAMPGE010001515">
    <property type="protein sequence ID" value="CAI2360307.1"/>
    <property type="molecule type" value="Genomic_DNA"/>
</dbReference>
<feature type="region of interest" description="Disordered" evidence="1">
    <location>
        <begin position="16"/>
        <end position="35"/>
    </location>
</feature>
<proteinExistence type="predicted"/>
<reference evidence="2" key="1">
    <citation type="submission" date="2023-07" db="EMBL/GenBank/DDBJ databases">
        <authorList>
            <consortium name="AG Swart"/>
            <person name="Singh M."/>
            <person name="Singh A."/>
            <person name="Seah K."/>
            <person name="Emmerich C."/>
        </authorList>
    </citation>
    <scope>NUCLEOTIDE SEQUENCE</scope>
    <source>
        <strain evidence="2">DP1</strain>
    </source>
</reference>
<evidence type="ECO:0000313" key="3">
    <source>
        <dbReference type="Proteomes" id="UP001295684"/>
    </source>
</evidence>
<protein>
    <submittedName>
        <fullName evidence="2">Uncharacterized protein</fullName>
    </submittedName>
</protein>
<keyword evidence="3" id="KW-1185">Reference proteome</keyword>
<gene>
    <name evidence="2" type="ORF">ECRASSUSDP1_LOCUS1608</name>
</gene>
<accession>A0AAD1U4F2</accession>
<evidence type="ECO:0000313" key="2">
    <source>
        <dbReference type="EMBL" id="CAI2360307.1"/>
    </source>
</evidence>
<evidence type="ECO:0000256" key="1">
    <source>
        <dbReference type="SAM" id="MobiDB-lite"/>
    </source>
</evidence>
<dbReference type="Proteomes" id="UP001295684">
    <property type="component" value="Unassembled WGS sequence"/>
</dbReference>
<name>A0AAD1U4F2_EUPCR</name>
<dbReference type="AlphaFoldDB" id="A0AAD1U4F2"/>
<organism evidence="2 3">
    <name type="scientific">Euplotes crassus</name>
    <dbReference type="NCBI Taxonomy" id="5936"/>
    <lineage>
        <taxon>Eukaryota</taxon>
        <taxon>Sar</taxon>
        <taxon>Alveolata</taxon>
        <taxon>Ciliophora</taxon>
        <taxon>Intramacronucleata</taxon>
        <taxon>Spirotrichea</taxon>
        <taxon>Hypotrichia</taxon>
        <taxon>Euplotida</taxon>
        <taxon>Euplotidae</taxon>
        <taxon>Moneuplotes</taxon>
    </lineage>
</organism>
<sequence>MRNNARKEMERRMDRMYDAGQSRHPTHSVRDQSNITCPPLSSISSNALQKKNRILKQINYNKDLAKLLEMKQKQNKFQKYLEETNKLSTQGNLQLGQGGSFDVYKAKINSTDTLINERMKDYTKKVLKPSLNKSKANLLTQECSIREYNDKIQKDEVKKYQSKVMLQQRANSELMQQIDDNRKRKVIHQRMVDNEKEMVRAHFIREDTKNALLFGNTQKGQAYKDILDQQILHDKKIKEFDVNISGITSLNLPSNTERNSSYSMSKKNGSMGNLLSQRIPSTLKNVGINSLNKSNFK</sequence>
<comment type="caution">
    <text evidence="2">The sequence shown here is derived from an EMBL/GenBank/DDBJ whole genome shotgun (WGS) entry which is preliminary data.</text>
</comment>